<reference evidence="10" key="1">
    <citation type="journal article" date="2020" name="Stud. Mycol.">
        <title>101 Dothideomycetes genomes: a test case for predicting lifestyles and emergence of pathogens.</title>
        <authorList>
            <person name="Haridas S."/>
            <person name="Albert R."/>
            <person name="Binder M."/>
            <person name="Bloem J."/>
            <person name="Labutti K."/>
            <person name="Salamov A."/>
            <person name="Andreopoulos B."/>
            <person name="Baker S."/>
            <person name="Barry K."/>
            <person name="Bills G."/>
            <person name="Bluhm B."/>
            <person name="Cannon C."/>
            <person name="Castanera R."/>
            <person name="Culley D."/>
            <person name="Daum C."/>
            <person name="Ezra D."/>
            <person name="Gonzalez J."/>
            <person name="Henrissat B."/>
            <person name="Kuo A."/>
            <person name="Liang C."/>
            <person name="Lipzen A."/>
            <person name="Lutzoni F."/>
            <person name="Magnuson J."/>
            <person name="Mondo S."/>
            <person name="Nolan M."/>
            <person name="Ohm R."/>
            <person name="Pangilinan J."/>
            <person name="Park H.-J."/>
            <person name="Ramirez L."/>
            <person name="Alfaro M."/>
            <person name="Sun H."/>
            <person name="Tritt A."/>
            <person name="Yoshinaga Y."/>
            <person name="Zwiers L.-H."/>
            <person name="Turgeon B."/>
            <person name="Goodwin S."/>
            <person name="Spatafora J."/>
            <person name="Crous P."/>
            <person name="Grigoriev I."/>
        </authorList>
    </citation>
    <scope>NUCLEOTIDE SEQUENCE</scope>
    <source>
        <strain evidence="10">CBS 115976</strain>
    </source>
</reference>
<dbReference type="PROSITE" id="PS50850">
    <property type="entry name" value="MFS"/>
    <property type="match status" value="1"/>
</dbReference>
<keyword evidence="3" id="KW-0813">Transport</keyword>
<dbReference type="AlphaFoldDB" id="A0A6A6U4B2"/>
<feature type="transmembrane region" description="Helical" evidence="8">
    <location>
        <begin position="102"/>
        <end position="121"/>
    </location>
</feature>
<feature type="transmembrane region" description="Helical" evidence="8">
    <location>
        <begin position="411"/>
        <end position="428"/>
    </location>
</feature>
<evidence type="ECO:0000256" key="8">
    <source>
        <dbReference type="SAM" id="Phobius"/>
    </source>
</evidence>
<dbReference type="InterPro" id="IPR020846">
    <property type="entry name" value="MFS_dom"/>
</dbReference>
<keyword evidence="5 8" id="KW-1133">Transmembrane helix</keyword>
<feature type="transmembrane region" description="Helical" evidence="8">
    <location>
        <begin position="434"/>
        <end position="455"/>
    </location>
</feature>
<keyword evidence="4 8" id="KW-0812">Transmembrane</keyword>
<evidence type="ECO:0000313" key="11">
    <source>
        <dbReference type="Proteomes" id="UP000799302"/>
    </source>
</evidence>
<feature type="transmembrane region" description="Helical" evidence="8">
    <location>
        <begin position="333"/>
        <end position="354"/>
    </location>
</feature>
<proteinExistence type="inferred from homology"/>
<dbReference type="PANTHER" id="PTHR23511:SF4">
    <property type="entry name" value="MAJOR FACILITATOR SUPERFAMILY (MFS) PROFILE DOMAIN-CONTAINING PROTEIN"/>
    <property type="match status" value="1"/>
</dbReference>
<dbReference type="SUPFAM" id="SSF103473">
    <property type="entry name" value="MFS general substrate transporter"/>
    <property type="match status" value="1"/>
</dbReference>
<sequence>MANPYHVPDQEKKAPLHSPDAESEISYDKGDLLSLESTDPALNAKMHLVNDAIDEIGFTPYHAKLFCLNGFGYATDSLLLLVQSIIATNAGNEFHPSFKRGLTVAVYVGMLVGAIFWGLSADIIGRRFAFNTSLLISSIFAIVAGASPNWIVLGLFTCLSAFGSGGNLVLDTAVFLEFLPSKRQWLLTLMAAWWGVGQLIAGLFAWAFLPNYSCKDPNNCPRSSNMGWRYVWFANGALVLVMSILRLTVIRLRETPKFLVGEGEDEKVVEVLQSIAQKYNRPCSLTLEKLTACGVTGAWNQERRGSVSAHAKKRYSPSEVLVHLRGLFETKKIGLSTSLIWLSWLLIGLAYPLYNVFLPSYLATRGAQFGADSDFITWRNYAIVNTAGIFGPVLAGGMCASGWFWGRRGTMVIGALVTMIFFFCYTQVRSESQNLGFNCAISFCLNIYYGTLYAYSPEVLPSAHRGTGNGISIGLNRVMGILSAVIATVADTNTPVPIYICAALYIVMAIVAAIFPFEPYGSRSS</sequence>
<feature type="region of interest" description="Disordered" evidence="7">
    <location>
        <begin position="1"/>
        <end position="24"/>
    </location>
</feature>
<dbReference type="GO" id="GO:0022857">
    <property type="term" value="F:transmembrane transporter activity"/>
    <property type="evidence" value="ECO:0007669"/>
    <property type="project" value="InterPro"/>
</dbReference>
<evidence type="ECO:0000256" key="5">
    <source>
        <dbReference type="ARBA" id="ARBA00022989"/>
    </source>
</evidence>
<comment type="similarity">
    <text evidence="2">Belongs to the major facilitator superfamily.</text>
</comment>
<protein>
    <submittedName>
        <fullName evidence="10">MFS general substrate transporter</fullName>
    </submittedName>
</protein>
<dbReference type="PANTHER" id="PTHR23511">
    <property type="entry name" value="SYNAPTIC VESICLE GLYCOPROTEIN 2"/>
    <property type="match status" value="1"/>
</dbReference>
<dbReference type="InterPro" id="IPR036259">
    <property type="entry name" value="MFS_trans_sf"/>
</dbReference>
<evidence type="ECO:0000256" key="4">
    <source>
        <dbReference type="ARBA" id="ARBA00022692"/>
    </source>
</evidence>
<dbReference type="FunFam" id="1.20.1250.20:FF:000171">
    <property type="entry name" value="MFS general substrate transporter"/>
    <property type="match status" value="1"/>
</dbReference>
<evidence type="ECO:0000313" key="10">
    <source>
        <dbReference type="EMBL" id="KAF2667105.1"/>
    </source>
</evidence>
<accession>A0A6A6U4B2</accession>
<feature type="transmembrane region" description="Helical" evidence="8">
    <location>
        <begin position="496"/>
        <end position="517"/>
    </location>
</feature>
<feature type="transmembrane region" description="Helical" evidence="8">
    <location>
        <begin position="128"/>
        <end position="146"/>
    </location>
</feature>
<dbReference type="CDD" id="cd17316">
    <property type="entry name" value="MFS_SV2_like"/>
    <property type="match status" value="1"/>
</dbReference>
<feature type="transmembrane region" description="Helical" evidence="8">
    <location>
        <begin position="382"/>
        <end position="404"/>
    </location>
</feature>
<evidence type="ECO:0000256" key="6">
    <source>
        <dbReference type="ARBA" id="ARBA00023136"/>
    </source>
</evidence>
<dbReference type="Pfam" id="PF07690">
    <property type="entry name" value="MFS_1"/>
    <property type="match status" value="1"/>
</dbReference>
<evidence type="ECO:0000256" key="7">
    <source>
        <dbReference type="SAM" id="MobiDB-lite"/>
    </source>
</evidence>
<feature type="transmembrane region" description="Helical" evidence="8">
    <location>
        <begin position="186"/>
        <end position="209"/>
    </location>
</feature>
<comment type="subcellular location">
    <subcellularLocation>
        <location evidence="1">Membrane</location>
        <topology evidence="1">Multi-pass membrane protein</topology>
    </subcellularLocation>
</comment>
<dbReference type="OrthoDB" id="3936150at2759"/>
<gene>
    <name evidence="10" type="ORF">BT63DRAFT_329631</name>
</gene>
<evidence type="ECO:0000256" key="2">
    <source>
        <dbReference type="ARBA" id="ARBA00008335"/>
    </source>
</evidence>
<dbReference type="Gene3D" id="1.20.1250.20">
    <property type="entry name" value="MFS general substrate transporter like domains"/>
    <property type="match status" value="1"/>
</dbReference>
<dbReference type="InterPro" id="IPR011701">
    <property type="entry name" value="MFS"/>
</dbReference>
<dbReference type="EMBL" id="MU004238">
    <property type="protein sequence ID" value="KAF2667105.1"/>
    <property type="molecule type" value="Genomic_DNA"/>
</dbReference>
<keyword evidence="6 8" id="KW-0472">Membrane</keyword>
<evidence type="ECO:0000259" key="9">
    <source>
        <dbReference type="PROSITE" id="PS50850"/>
    </source>
</evidence>
<dbReference type="Proteomes" id="UP000799302">
    <property type="component" value="Unassembled WGS sequence"/>
</dbReference>
<feature type="transmembrane region" description="Helical" evidence="8">
    <location>
        <begin position="229"/>
        <end position="249"/>
    </location>
</feature>
<organism evidence="10 11">
    <name type="scientific">Microthyrium microscopicum</name>
    <dbReference type="NCBI Taxonomy" id="703497"/>
    <lineage>
        <taxon>Eukaryota</taxon>
        <taxon>Fungi</taxon>
        <taxon>Dikarya</taxon>
        <taxon>Ascomycota</taxon>
        <taxon>Pezizomycotina</taxon>
        <taxon>Dothideomycetes</taxon>
        <taxon>Dothideomycetes incertae sedis</taxon>
        <taxon>Microthyriales</taxon>
        <taxon>Microthyriaceae</taxon>
        <taxon>Microthyrium</taxon>
    </lineage>
</organism>
<evidence type="ECO:0000256" key="3">
    <source>
        <dbReference type="ARBA" id="ARBA00022448"/>
    </source>
</evidence>
<feature type="transmembrane region" description="Helical" evidence="8">
    <location>
        <begin position="467"/>
        <end position="490"/>
    </location>
</feature>
<dbReference type="GO" id="GO:0016020">
    <property type="term" value="C:membrane"/>
    <property type="evidence" value="ECO:0007669"/>
    <property type="project" value="UniProtKB-SubCell"/>
</dbReference>
<keyword evidence="11" id="KW-1185">Reference proteome</keyword>
<evidence type="ECO:0000256" key="1">
    <source>
        <dbReference type="ARBA" id="ARBA00004141"/>
    </source>
</evidence>
<feature type="domain" description="Major facilitator superfamily (MFS) profile" evidence="9">
    <location>
        <begin position="62"/>
        <end position="520"/>
    </location>
</feature>
<name>A0A6A6U4B2_9PEZI</name>